<dbReference type="PROSITE" id="PS51755">
    <property type="entry name" value="OMPR_PHOB"/>
    <property type="match status" value="1"/>
</dbReference>
<dbReference type="InterPro" id="IPR011659">
    <property type="entry name" value="WD40"/>
</dbReference>
<keyword evidence="3" id="KW-0812">Transmembrane</keyword>
<dbReference type="InterPro" id="IPR016032">
    <property type="entry name" value="Sig_transdc_resp-reg_C-effctor"/>
</dbReference>
<keyword evidence="1 2" id="KW-0238">DNA-binding</keyword>
<dbReference type="GO" id="GO:0003677">
    <property type="term" value="F:DNA binding"/>
    <property type="evidence" value="ECO:0007669"/>
    <property type="project" value="UniProtKB-UniRule"/>
</dbReference>
<feature type="DNA-binding region" description="OmpR/PhoB-type" evidence="2">
    <location>
        <begin position="38"/>
        <end position="136"/>
    </location>
</feature>
<dbReference type="SUPFAM" id="SSF82171">
    <property type="entry name" value="DPP6 N-terminal domain-like"/>
    <property type="match status" value="2"/>
</dbReference>
<proteinExistence type="predicted"/>
<dbReference type="Gene3D" id="1.10.10.10">
    <property type="entry name" value="Winged helix-like DNA-binding domain superfamily/Winged helix DNA-binding domain"/>
    <property type="match status" value="1"/>
</dbReference>
<keyword evidence="3" id="KW-0472">Membrane</keyword>
<dbReference type="InterPro" id="IPR001867">
    <property type="entry name" value="OmpR/PhoB-type_DNA-bd"/>
</dbReference>
<protein>
    <recommendedName>
        <fullName evidence="4">OmpR/PhoB-type domain-containing protein</fullName>
    </recommendedName>
</protein>
<dbReference type="InterPro" id="IPR011042">
    <property type="entry name" value="6-blade_b-propeller_TolB-like"/>
</dbReference>
<dbReference type="SUPFAM" id="SSF46894">
    <property type="entry name" value="C-terminal effector domain of the bipartite response regulators"/>
    <property type="match status" value="1"/>
</dbReference>
<dbReference type="EMBL" id="CP027860">
    <property type="protein sequence ID" value="AVP98987.1"/>
    <property type="molecule type" value="Genomic_DNA"/>
</dbReference>
<dbReference type="CDD" id="cd00383">
    <property type="entry name" value="trans_reg_C"/>
    <property type="match status" value="1"/>
</dbReference>
<accession>A0A2P1PVV5</accession>
<organism evidence="5 6">
    <name type="scientific">Ahniella affigens</name>
    <dbReference type="NCBI Taxonomy" id="2021234"/>
    <lineage>
        <taxon>Bacteria</taxon>
        <taxon>Pseudomonadati</taxon>
        <taxon>Pseudomonadota</taxon>
        <taxon>Gammaproteobacteria</taxon>
        <taxon>Lysobacterales</taxon>
        <taxon>Rhodanobacteraceae</taxon>
        <taxon>Ahniella</taxon>
    </lineage>
</organism>
<evidence type="ECO:0000313" key="5">
    <source>
        <dbReference type="EMBL" id="AVP98987.1"/>
    </source>
</evidence>
<dbReference type="GO" id="GO:0000160">
    <property type="term" value="P:phosphorelay signal transduction system"/>
    <property type="evidence" value="ECO:0007669"/>
    <property type="project" value="InterPro"/>
</dbReference>
<evidence type="ECO:0000256" key="3">
    <source>
        <dbReference type="SAM" id="Phobius"/>
    </source>
</evidence>
<keyword evidence="3" id="KW-1133">Transmembrane helix</keyword>
<dbReference type="GO" id="GO:0006355">
    <property type="term" value="P:regulation of DNA-templated transcription"/>
    <property type="evidence" value="ECO:0007669"/>
    <property type="project" value="InterPro"/>
</dbReference>
<name>A0A2P1PVV5_9GAMM</name>
<feature type="transmembrane region" description="Helical" evidence="3">
    <location>
        <begin position="187"/>
        <end position="207"/>
    </location>
</feature>
<dbReference type="OrthoDB" id="626010at2"/>
<sequence length="767" mass="82974">MNSMASNWFVPSNNGRMTRAALPGAILHDLAADTAVRGDLPKLRGAVVDLAAQRLYRAGLDVRLSPKATAVLAVLIARRGQVVTRQLLLDQVWPRMSVGDDVVTRAINELRTALADDQSQDRLIETIARKGYRLRAEPELGGAEASADVAGVESPSSVAVANNRVFELPAERVAPGTTASAARRRMVVLGLALLVGLLAIWSLASWWTNTPRNASAMPLDVSRHATVLSFESGQLVGPSVSGDGTILAYLAHEAGKPGYALVWRETGSTAVHTLLPALNGRDLYPPAVSRDGSHIALIVADPTRAEVWLLARAGGEPRRVAMPNHRYFARLLDWLPDGKSLVLASAENDVQTDIVPMLLDVEQGTMRLLPGARDWPGNAGLPRISPDGKHLAFVQRDGLDTRLCLADLIGAVSRCGDRLRDPNSLAWLPDGSAIWVLDLGPTPHQLIAFDRQARATATADVERIRQMSINPHGSARLVFKRSMSRIHLLRLSLSGPSANDEQWIAPAAGNDALVQLSSDGLQTWFVSGRDGGEQIWKWQQDQLQRVSQGPWRRVLAFTQGDASGRIWILAVDAAQHTALFQLAAGDTVPSRVMDVPGVYDLTLHRDRLLLIRHVSAGASTLLRLAADRLEAVDAGIQEPIVRAQTCGDALCFSDRQGVLYRRRDQQPGSEPLLLTASLVEPSAWRVSGDSIWYVGAVKGAAALRQHNLAIDQPEQVFPTAMPPYPADFAVGNQQAVIMPVLFDDSGELMAAPIADLPLPWHVLPDSS</sequence>
<dbReference type="Gene3D" id="2.120.10.30">
    <property type="entry name" value="TolB, C-terminal domain"/>
    <property type="match status" value="1"/>
</dbReference>
<reference evidence="5 6" key="2">
    <citation type="submission" date="2018-03" db="EMBL/GenBank/DDBJ databases">
        <authorList>
            <person name="Keele B.F."/>
        </authorList>
    </citation>
    <scope>NUCLEOTIDE SEQUENCE [LARGE SCALE GENOMIC DNA]</scope>
    <source>
        <strain evidence="5 6">D13</strain>
    </source>
</reference>
<dbReference type="AlphaFoldDB" id="A0A2P1PVV5"/>
<dbReference type="Pfam" id="PF00486">
    <property type="entry name" value="Trans_reg_C"/>
    <property type="match status" value="1"/>
</dbReference>
<dbReference type="InterPro" id="IPR036388">
    <property type="entry name" value="WH-like_DNA-bd_sf"/>
</dbReference>
<dbReference type="KEGG" id="xba:C7S18_18200"/>
<evidence type="ECO:0000313" key="6">
    <source>
        <dbReference type="Proteomes" id="UP000241074"/>
    </source>
</evidence>
<dbReference type="Pfam" id="PF07676">
    <property type="entry name" value="PD40"/>
    <property type="match status" value="1"/>
</dbReference>
<evidence type="ECO:0000259" key="4">
    <source>
        <dbReference type="PROSITE" id="PS51755"/>
    </source>
</evidence>
<evidence type="ECO:0000256" key="1">
    <source>
        <dbReference type="ARBA" id="ARBA00023125"/>
    </source>
</evidence>
<evidence type="ECO:0000256" key="2">
    <source>
        <dbReference type="PROSITE-ProRule" id="PRU01091"/>
    </source>
</evidence>
<gene>
    <name evidence="5" type="ORF">C7S18_18200</name>
</gene>
<reference evidence="5 6" key="1">
    <citation type="submission" date="2018-03" db="EMBL/GenBank/DDBJ databases">
        <title>Ahniella affigens gen. nov., sp. nov., a gammaproteobacterium isolated from sandy soil near a stream.</title>
        <authorList>
            <person name="Ko Y."/>
            <person name="Kim J.-H."/>
        </authorList>
    </citation>
    <scope>NUCLEOTIDE SEQUENCE [LARGE SCALE GENOMIC DNA]</scope>
    <source>
        <strain evidence="5 6">D13</strain>
    </source>
</reference>
<feature type="domain" description="OmpR/PhoB-type" evidence="4">
    <location>
        <begin position="38"/>
        <end position="136"/>
    </location>
</feature>
<keyword evidence="6" id="KW-1185">Reference proteome</keyword>
<dbReference type="SMART" id="SM00862">
    <property type="entry name" value="Trans_reg_C"/>
    <property type="match status" value="1"/>
</dbReference>
<dbReference type="Proteomes" id="UP000241074">
    <property type="component" value="Chromosome"/>
</dbReference>
<dbReference type="RefSeq" id="WP_106892906.1">
    <property type="nucleotide sequence ID" value="NZ_CP027860.1"/>
</dbReference>